<evidence type="ECO:0000256" key="1">
    <source>
        <dbReference type="SAM" id="Phobius"/>
    </source>
</evidence>
<dbReference type="GeneID" id="39745316"/>
<accession>A0A1Y1JSU9</accession>
<keyword evidence="1" id="KW-0812">Transmembrane</keyword>
<evidence type="ECO:0000313" key="2">
    <source>
        <dbReference type="EMBL" id="GAW84508.1"/>
    </source>
</evidence>
<comment type="caution">
    <text evidence="2">The sequence shown here is derived from an EMBL/GenBank/DDBJ whole genome shotgun (WGS) entry which is preliminary data.</text>
</comment>
<keyword evidence="1" id="KW-0472">Membrane</keyword>
<protein>
    <submittedName>
        <fullName evidence="2">Variable surface protein</fullName>
    </submittedName>
</protein>
<proteinExistence type="predicted"/>
<sequence>MENKDNNSIDIPPKEFTKELLKHVNIRDLVNKIKTPSIDISATEYWVNGFNSSVISSYNILKNKYNDWIFKEQRCNAMNYYLNLITSAIYASNISNTIRDETISSELYSNWQKRYYCDNCDCYREETKYSTHINLVLAKLKDNSYDHDIVQNLEACISPNIAPVKLFLIVGLIILGIIVKSVMLYKVKEINS</sequence>
<dbReference type="Proteomes" id="UP000195521">
    <property type="component" value="Unassembled WGS sequence"/>
</dbReference>
<dbReference type="AlphaFoldDB" id="A0A1Y1JSU9"/>
<keyword evidence="1" id="KW-1133">Transmembrane helix</keyword>
<gene>
    <name evidence="2" type="ORF">PGO_003355</name>
</gene>
<organism evidence="2 3">
    <name type="scientific">Plasmodium gonderi</name>
    <dbReference type="NCBI Taxonomy" id="77519"/>
    <lineage>
        <taxon>Eukaryota</taxon>
        <taxon>Sar</taxon>
        <taxon>Alveolata</taxon>
        <taxon>Apicomplexa</taxon>
        <taxon>Aconoidasida</taxon>
        <taxon>Haemosporida</taxon>
        <taxon>Plasmodiidae</taxon>
        <taxon>Plasmodium</taxon>
        <taxon>Plasmodium (Plasmodium)</taxon>
    </lineage>
</organism>
<reference evidence="3" key="1">
    <citation type="submission" date="2017-04" db="EMBL/GenBank/DDBJ databases">
        <title>Plasmodium gonderi genome.</title>
        <authorList>
            <person name="Arisue N."/>
            <person name="Honma H."/>
            <person name="Kawai S."/>
            <person name="Tougan T."/>
            <person name="Tanabe K."/>
            <person name="Horii T."/>
        </authorList>
    </citation>
    <scope>NUCLEOTIDE SEQUENCE [LARGE SCALE GENOMIC DNA]</scope>
    <source>
        <strain evidence="3">ATCC 30045</strain>
    </source>
</reference>
<dbReference type="EMBL" id="BDQF01000376">
    <property type="protein sequence ID" value="GAW84508.1"/>
    <property type="molecule type" value="Genomic_DNA"/>
</dbReference>
<name>A0A1Y1JSU9_PLAGO</name>
<keyword evidence="3" id="KW-1185">Reference proteome</keyword>
<dbReference type="RefSeq" id="XP_028547097.1">
    <property type="nucleotide sequence ID" value="XM_028691296.1"/>
</dbReference>
<evidence type="ECO:0000313" key="3">
    <source>
        <dbReference type="Proteomes" id="UP000195521"/>
    </source>
</evidence>
<feature type="transmembrane region" description="Helical" evidence="1">
    <location>
        <begin position="166"/>
        <end position="185"/>
    </location>
</feature>